<name>T0Z753_9ZZZZ</name>
<feature type="region of interest" description="Disordered" evidence="1">
    <location>
        <begin position="1"/>
        <end position="24"/>
    </location>
</feature>
<sequence length="187" mass="19770">MPLPPANERTLQAAGARRPSPGTPSTAELIRSLRAMAQEGPSLVAVFDARAIAGDRHLLSAWAHFGRSRARGETRLRDRGAEFALYVAGDDQLPRALAKVGVSDAAEELVVVVERPLDPATVTERLGLRPAADVYPRAVDEGVLERLGIGAPERAAVPVSAWEGLVLERVALVDLTAPAGHGSTAKH</sequence>
<organism evidence="2">
    <name type="scientific">mine drainage metagenome</name>
    <dbReference type="NCBI Taxonomy" id="410659"/>
    <lineage>
        <taxon>unclassified sequences</taxon>
        <taxon>metagenomes</taxon>
        <taxon>ecological metagenomes</taxon>
    </lineage>
</organism>
<dbReference type="EMBL" id="AUZZ01007842">
    <property type="protein sequence ID" value="EQD40848.1"/>
    <property type="molecule type" value="Genomic_DNA"/>
</dbReference>
<proteinExistence type="predicted"/>
<protein>
    <submittedName>
        <fullName evidence="2">Protein containing DUF509</fullName>
    </submittedName>
</protein>
<evidence type="ECO:0000313" key="2">
    <source>
        <dbReference type="EMBL" id="EQD40848.1"/>
    </source>
</evidence>
<reference evidence="2" key="1">
    <citation type="submission" date="2013-08" db="EMBL/GenBank/DDBJ databases">
        <authorList>
            <person name="Mendez C."/>
            <person name="Richter M."/>
            <person name="Ferrer M."/>
            <person name="Sanchez J."/>
        </authorList>
    </citation>
    <scope>NUCLEOTIDE SEQUENCE</scope>
</reference>
<dbReference type="InterPro" id="IPR036504">
    <property type="entry name" value="CGI121/TPRKB_sf"/>
</dbReference>
<evidence type="ECO:0000256" key="1">
    <source>
        <dbReference type="SAM" id="MobiDB-lite"/>
    </source>
</evidence>
<reference evidence="2" key="2">
    <citation type="journal article" date="2014" name="ISME J.">
        <title>Microbial stratification in low pH oxic and suboxic macroscopic growths along an acid mine drainage.</title>
        <authorList>
            <person name="Mendez-Garcia C."/>
            <person name="Mesa V."/>
            <person name="Sprenger R.R."/>
            <person name="Richter M."/>
            <person name="Diez M.S."/>
            <person name="Solano J."/>
            <person name="Bargiela R."/>
            <person name="Golyshina O.V."/>
            <person name="Manteca A."/>
            <person name="Ramos J.L."/>
            <person name="Gallego J.R."/>
            <person name="Llorente I."/>
            <person name="Martins Dos Santos V.A."/>
            <person name="Jensen O.N."/>
            <person name="Pelaez A.I."/>
            <person name="Sanchez J."/>
            <person name="Ferrer M."/>
        </authorList>
    </citation>
    <scope>NUCLEOTIDE SEQUENCE</scope>
</reference>
<dbReference type="SUPFAM" id="SSF143870">
    <property type="entry name" value="PF0523-like"/>
    <property type="match status" value="1"/>
</dbReference>
<comment type="caution">
    <text evidence="2">The sequence shown here is derived from an EMBL/GenBank/DDBJ whole genome shotgun (WGS) entry which is preliminary data.</text>
</comment>
<dbReference type="NCBIfam" id="NF011465">
    <property type="entry name" value="PRK14886.1-1"/>
    <property type="match status" value="1"/>
</dbReference>
<gene>
    <name evidence="2" type="ORF">B2A_10894</name>
</gene>
<accession>T0Z753</accession>
<dbReference type="AlphaFoldDB" id="T0Z753"/>
<dbReference type="Gene3D" id="3.30.2380.10">
    <property type="entry name" value="CGI121/TPRKB"/>
    <property type="match status" value="1"/>
</dbReference>